<accession>A0A1I8ALZ2</accession>
<feature type="transmembrane region" description="Helical" evidence="1">
    <location>
        <begin position="83"/>
        <end position="105"/>
    </location>
</feature>
<dbReference type="PANTHER" id="PTHR12191:SF37">
    <property type="entry name" value="ZINC TRANSPORTER FOI"/>
    <property type="match status" value="1"/>
</dbReference>
<feature type="transmembrane region" description="Helical" evidence="1">
    <location>
        <begin position="50"/>
        <end position="71"/>
    </location>
</feature>
<evidence type="ECO:0000313" key="2">
    <source>
        <dbReference type="Proteomes" id="UP000095287"/>
    </source>
</evidence>
<feature type="transmembrane region" description="Helical" evidence="1">
    <location>
        <begin position="20"/>
        <end position="43"/>
    </location>
</feature>
<reference evidence="3" key="1">
    <citation type="submission" date="2016-11" db="UniProtKB">
        <authorList>
            <consortium name="WormBaseParasite"/>
        </authorList>
    </citation>
    <scope>IDENTIFICATION</scope>
</reference>
<keyword evidence="2" id="KW-1185">Reference proteome</keyword>
<proteinExistence type="predicted"/>
<dbReference type="GO" id="GO:0140410">
    <property type="term" value="F:monoatomic cation:bicarbonate symporter activity"/>
    <property type="evidence" value="ECO:0007669"/>
    <property type="project" value="TreeGrafter"/>
</dbReference>
<keyword evidence="1" id="KW-1133">Transmembrane helix</keyword>
<dbReference type="PROSITE" id="PS51257">
    <property type="entry name" value="PROKAR_LIPOPROTEIN"/>
    <property type="match status" value="1"/>
</dbReference>
<dbReference type="GO" id="GO:0071578">
    <property type="term" value="P:zinc ion import across plasma membrane"/>
    <property type="evidence" value="ECO:0007669"/>
    <property type="project" value="TreeGrafter"/>
</dbReference>
<dbReference type="Proteomes" id="UP000095287">
    <property type="component" value="Unplaced"/>
</dbReference>
<evidence type="ECO:0000313" key="3">
    <source>
        <dbReference type="WBParaSite" id="L893_g7330.t1"/>
    </source>
</evidence>
<dbReference type="AlphaFoldDB" id="A0A1I8ALZ2"/>
<name>A0A1I8ALZ2_9BILA</name>
<sequence length="187" mass="21129">MCHICFRLYFYDCDHSNHSVWLLFVTVISGSAACGIFIIPYIPKKVYDKVLTWFVALGVGTLSESAVFHLLPQVVPEYVFQGWWSLASVLTFINGSACGICTCHATAASDFTTSYDPEKVPFAIYEKNLFKKAGLSTPKEQLPEEEVIFRARVWKMLMPKSEALTTLNSSNLSWLQLLEFVEVKTTH</sequence>
<keyword evidence="1" id="KW-0472">Membrane</keyword>
<dbReference type="GO" id="GO:0005886">
    <property type="term" value="C:plasma membrane"/>
    <property type="evidence" value="ECO:0007669"/>
    <property type="project" value="TreeGrafter"/>
</dbReference>
<organism evidence="2 3">
    <name type="scientific">Steinernema glaseri</name>
    <dbReference type="NCBI Taxonomy" id="37863"/>
    <lineage>
        <taxon>Eukaryota</taxon>
        <taxon>Metazoa</taxon>
        <taxon>Ecdysozoa</taxon>
        <taxon>Nematoda</taxon>
        <taxon>Chromadorea</taxon>
        <taxon>Rhabditida</taxon>
        <taxon>Tylenchina</taxon>
        <taxon>Panagrolaimomorpha</taxon>
        <taxon>Strongyloidoidea</taxon>
        <taxon>Steinernematidae</taxon>
        <taxon>Steinernema</taxon>
    </lineage>
</organism>
<dbReference type="InterPro" id="IPR050799">
    <property type="entry name" value="ZIP_Transporter"/>
</dbReference>
<protein>
    <submittedName>
        <fullName evidence="3">MFS domain-containing protein</fullName>
    </submittedName>
</protein>
<evidence type="ECO:0000256" key="1">
    <source>
        <dbReference type="SAM" id="Phobius"/>
    </source>
</evidence>
<dbReference type="PANTHER" id="PTHR12191">
    <property type="entry name" value="SOLUTE CARRIER FAMILY 39"/>
    <property type="match status" value="1"/>
</dbReference>
<keyword evidence="1" id="KW-0812">Transmembrane</keyword>
<dbReference type="GO" id="GO:0005385">
    <property type="term" value="F:zinc ion transmembrane transporter activity"/>
    <property type="evidence" value="ECO:0007669"/>
    <property type="project" value="TreeGrafter"/>
</dbReference>
<dbReference type="WBParaSite" id="L893_g7330.t1">
    <property type="protein sequence ID" value="L893_g7330.t1"/>
    <property type="gene ID" value="L893_g7330"/>
</dbReference>
<dbReference type="GO" id="GO:0030003">
    <property type="term" value="P:intracellular monoatomic cation homeostasis"/>
    <property type="evidence" value="ECO:0007669"/>
    <property type="project" value="TreeGrafter"/>
</dbReference>